<evidence type="ECO:0000256" key="1">
    <source>
        <dbReference type="SAM" id="Phobius"/>
    </source>
</evidence>
<keyword evidence="1" id="KW-1133">Transmembrane helix</keyword>
<dbReference type="Pfam" id="PF04982">
    <property type="entry name" value="TM_HPP"/>
    <property type="match status" value="1"/>
</dbReference>
<dbReference type="Proteomes" id="UP000236740">
    <property type="component" value="Unassembled WGS sequence"/>
</dbReference>
<evidence type="ECO:0000313" key="3">
    <source>
        <dbReference type="EMBL" id="QCC47494.1"/>
    </source>
</evidence>
<proteinExistence type="predicted"/>
<reference evidence="4 5" key="1">
    <citation type="submission" date="2016-10" db="EMBL/GenBank/DDBJ databases">
        <authorList>
            <person name="de Groot N.N."/>
        </authorList>
    </citation>
    <scope>NUCLEOTIDE SEQUENCE [LARGE SCALE GENOMIC DNA]</scope>
    <source>
        <strain evidence="4 5">CGMCC 1.10331</strain>
    </source>
</reference>
<protein>
    <submittedName>
        <fullName evidence="4">HPP family protein</fullName>
    </submittedName>
</protein>
<accession>A0A1H5SV05</accession>
<sequence length="160" mass="15981">MSDTDARGDLAVGIRAGGLLSVAAAVAWLSGAPAVFPSLGPTAYVLSTDRPGPSERVVVGGHAVGVVAGLLAYLAVSSVVPVPASPLSFDPPWLAISGVASVALTTAGMRLTHLVHPPACATTLIVGLGLLEPAPALVVVLPAVASVLLVDRILSETLRR</sequence>
<organism evidence="4 5">
    <name type="scientific">Halobellus limi</name>
    <dbReference type="NCBI Taxonomy" id="699433"/>
    <lineage>
        <taxon>Archaea</taxon>
        <taxon>Methanobacteriati</taxon>
        <taxon>Methanobacteriota</taxon>
        <taxon>Stenosarchaea group</taxon>
        <taxon>Halobacteria</taxon>
        <taxon>Halobacteriales</taxon>
        <taxon>Haloferacaceae</taxon>
        <taxon>Halobellus</taxon>
    </lineage>
</organism>
<evidence type="ECO:0000313" key="5">
    <source>
        <dbReference type="Proteomes" id="UP000236740"/>
    </source>
</evidence>
<feature type="transmembrane region" description="Helical" evidence="1">
    <location>
        <begin position="56"/>
        <end position="80"/>
    </location>
</feature>
<dbReference type="Proteomes" id="UP000296733">
    <property type="component" value="Chromosome"/>
</dbReference>
<evidence type="ECO:0000313" key="6">
    <source>
        <dbReference type="Proteomes" id="UP000296733"/>
    </source>
</evidence>
<dbReference type="InterPro" id="IPR058581">
    <property type="entry name" value="TM_HPP"/>
</dbReference>
<dbReference type="EMBL" id="FNVN01000001">
    <property type="protein sequence ID" value="SEF53701.1"/>
    <property type="molecule type" value="Genomic_DNA"/>
</dbReference>
<evidence type="ECO:0000259" key="2">
    <source>
        <dbReference type="Pfam" id="PF04982"/>
    </source>
</evidence>
<reference evidence="3 6" key="2">
    <citation type="journal article" date="2019" name="Nat. Commun.">
        <title>A new type of DNA phosphorothioation-based antiviral system in archaea.</title>
        <authorList>
            <person name="Xiong L."/>
            <person name="Liu S."/>
            <person name="Chen S."/>
            <person name="Xiao Y."/>
            <person name="Zhu B."/>
            <person name="Gao Y."/>
            <person name="Zhang Y."/>
            <person name="Chen B."/>
            <person name="Luo J."/>
            <person name="Deng Z."/>
            <person name="Chen X."/>
            <person name="Wang L."/>
            <person name="Chen S."/>
        </authorList>
    </citation>
    <scope>NUCLEOTIDE SEQUENCE [LARGE SCALE GENOMIC DNA]</scope>
    <source>
        <strain evidence="3 6">CGMCC 1.10331</strain>
    </source>
</reference>
<evidence type="ECO:0000313" key="4">
    <source>
        <dbReference type="EMBL" id="SEF53701.1"/>
    </source>
</evidence>
<dbReference type="RefSeq" id="WP_103989904.1">
    <property type="nucleotide sequence ID" value="NZ_CP031311.1"/>
</dbReference>
<dbReference type="EMBL" id="CP031311">
    <property type="protein sequence ID" value="QCC47494.1"/>
    <property type="molecule type" value="Genomic_DNA"/>
</dbReference>
<gene>
    <name evidence="3" type="ORF">DV707_07370</name>
    <name evidence="4" type="ORF">SAMN04488133_0070</name>
</gene>
<dbReference type="KEGG" id="hlm:DV707_07370"/>
<keyword evidence="1" id="KW-0812">Transmembrane</keyword>
<keyword evidence="1" id="KW-0472">Membrane</keyword>
<feature type="domain" description="HPP transmembrane region" evidence="2">
    <location>
        <begin position="18"/>
        <end position="149"/>
    </location>
</feature>
<dbReference type="OrthoDB" id="167785at2157"/>
<feature type="transmembrane region" description="Helical" evidence="1">
    <location>
        <begin position="92"/>
        <end position="112"/>
    </location>
</feature>
<feature type="transmembrane region" description="Helical" evidence="1">
    <location>
        <begin position="12"/>
        <end position="36"/>
    </location>
</feature>
<dbReference type="GeneID" id="39857897"/>
<feature type="transmembrane region" description="Helical" evidence="1">
    <location>
        <begin position="124"/>
        <end position="150"/>
    </location>
</feature>
<name>A0A1H5SV05_9EURY</name>
<keyword evidence="5" id="KW-1185">Reference proteome</keyword>
<dbReference type="AlphaFoldDB" id="A0A1H5SV05"/>